<comment type="cofactor">
    <cofactor evidence="7">
        <name>[2Fe-2S] cluster</name>
        <dbReference type="ChEBI" id="CHEBI:190135"/>
    </cofactor>
    <text evidence="7">Binds 1 [2Fe-2S] cluster.</text>
</comment>
<evidence type="ECO:0000256" key="3">
    <source>
        <dbReference type="ARBA" id="ARBA00022723"/>
    </source>
</evidence>
<reference evidence="9" key="1">
    <citation type="submission" date="2011-04" db="EMBL/GenBank/DDBJ databases">
        <title>The complete genome of Treponema brennaborense DSM 12168.</title>
        <authorList>
            <person name="Lucas S."/>
            <person name="Han J."/>
            <person name="Lapidus A."/>
            <person name="Bruce D."/>
            <person name="Goodwin L."/>
            <person name="Pitluck S."/>
            <person name="Peters L."/>
            <person name="Kyrpides N."/>
            <person name="Mavromatis K."/>
            <person name="Ivanova N."/>
            <person name="Mikhailova N."/>
            <person name="Pagani I."/>
            <person name="Teshima H."/>
            <person name="Detter J.C."/>
            <person name="Tapia R."/>
            <person name="Han C."/>
            <person name="Land M."/>
            <person name="Hauser L."/>
            <person name="Markowitz V."/>
            <person name="Cheng J.-F."/>
            <person name="Hugenholtz P."/>
            <person name="Woyke T."/>
            <person name="Wu D."/>
            <person name="Gronow S."/>
            <person name="Wellnitz S."/>
            <person name="Brambilla E."/>
            <person name="Klenk H.-P."/>
            <person name="Eisen J.A."/>
        </authorList>
    </citation>
    <scope>NUCLEOTIDE SEQUENCE [LARGE SCALE GENOMIC DNA]</scope>
    <source>
        <strain evidence="9">DSM 12168 / CIP 105900 / DD5/3</strain>
    </source>
</reference>
<keyword evidence="3 7" id="KW-0479">Metal-binding</keyword>
<dbReference type="AlphaFoldDB" id="F4LMZ1"/>
<evidence type="ECO:0000256" key="7">
    <source>
        <dbReference type="PIRSR" id="PIRSR000216-1"/>
    </source>
</evidence>
<sequence>MADNKNAGFSPELNAFIDEWKVKPGNLIMILHKVQEEQGFISKEAAQAVAERTNSPLARVYGVMTFYHFFKTQKPGKNKVSVCLGTACYLKGGQDLIDEARSILGLKAEDISTEDGLFSVEPVRCIGCCGLAPVLSVNGDVYGKLTKNQIAGILDKYRNA</sequence>
<comment type="cofactor">
    <cofactor evidence="6">
        <name>[2Fe-2S] cluster</name>
        <dbReference type="ChEBI" id="CHEBI:190135"/>
    </cofactor>
</comment>
<dbReference type="Gene3D" id="3.40.30.10">
    <property type="entry name" value="Glutaredoxin"/>
    <property type="match status" value="1"/>
</dbReference>
<keyword evidence="2 7" id="KW-0001">2Fe-2S</keyword>
<dbReference type="RefSeq" id="WP_013757496.1">
    <property type="nucleotide sequence ID" value="NC_015500.1"/>
</dbReference>
<feature type="binding site" evidence="7">
    <location>
        <position position="88"/>
    </location>
    <ligand>
        <name>[2Fe-2S] cluster</name>
        <dbReference type="ChEBI" id="CHEBI:190135"/>
    </ligand>
</feature>
<evidence type="ECO:0000256" key="4">
    <source>
        <dbReference type="ARBA" id="ARBA00023004"/>
    </source>
</evidence>
<name>F4LMZ1_TREBD</name>
<dbReference type="PANTHER" id="PTHR43342">
    <property type="entry name" value="NADH-QUINONE OXIDOREDUCTASE, E SUBUNIT"/>
    <property type="match status" value="1"/>
</dbReference>
<dbReference type="CDD" id="cd03064">
    <property type="entry name" value="TRX_Fd_NuoE"/>
    <property type="match status" value="1"/>
</dbReference>
<dbReference type="Gene3D" id="1.10.10.1590">
    <property type="entry name" value="NADH-quinone oxidoreductase subunit E"/>
    <property type="match status" value="1"/>
</dbReference>
<keyword evidence="9" id="KW-1185">Reference proteome</keyword>
<keyword evidence="4 7" id="KW-0408">Iron</keyword>
<evidence type="ECO:0000313" key="8">
    <source>
        <dbReference type="EMBL" id="AEE15777.1"/>
    </source>
</evidence>
<dbReference type="InterPro" id="IPR036249">
    <property type="entry name" value="Thioredoxin-like_sf"/>
</dbReference>
<dbReference type="Proteomes" id="UP000006546">
    <property type="component" value="Chromosome"/>
</dbReference>
<dbReference type="KEGG" id="tbe:Trebr_0330"/>
<evidence type="ECO:0000256" key="6">
    <source>
        <dbReference type="ARBA" id="ARBA00034078"/>
    </source>
</evidence>
<comment type="similarity">
    <text evidence="1">Belongs to the complex I 24 kDa subunit family.</text>
</comment>
<feature type="binding site" evidence="7">
    <location>
        <position position="129"/>
    </location>
    <ligand>
        <name>[2Fe-2S] cluster</name>
        <dbReference type="ChEBI" id="CHEBI:190135"/>
    </ligand>
</feature>
<dbReference type="Pfam" id="PF01257">
    <property type="entry name" value="2Fe-2S_thioredx"/>
    <property type="match status" value="1"/>
</dbReference>
<dbReference type="GO" id="GO:0016491">
    <property type="term" value="F:oxidoreductase activity"/>
    <property type="evidence" value="ECO:0007669"/>
    <property type="project" value="InterPro"/>
</dbReference>
<evidence type="ECO:0000256" key="1">
    <source>
        <dbReference type="ARBA" id="ARBA00010643"/>
    </source>
</evidence>
<feature type="binding site" evidence="7">
    <location>
        <position position="125"/>
    </location>
    <ligand>
        <name>[2Fe-2S] cluster</name>
        <dbReference type="ChEBI" id="CHEBI:190135"/>
    </ligand>
</feature>
<dbReference type="InterPro" id="IPR002023">
    <property type="entry name" value="NuoE-like"/>
</dbReference>
<evidence type="ECO:0000313" key="9">
    <source>
        <dbReference type="Proteomes" id="UP000006546"/>
    </source>
</evidence>
<accession>F4LMZ1</accession>
<dbReference type="PANTHER" id="PTHR43342:SF2">
    <property type="entry name" value="POTENTIAL NAD-REDUCING HYDROGENASE SUBUNIT"/>
    <property type="match status" value="1"/>
</dbReference>
<dbReference type="InterPro" id="IPR041921">
    <property type="entry name" value="NuoE_N"/>
</dbReference>
<dbReference type="InterPro" id="IPR028431">
    <property type="entry name" value="NADP_DH_HndA-like"/>
</dbReference>
<evidence type="ECO:0000256" key="5">
    <source>
        <dbReference type="ARBA" id="ARBA00023014"/>
    </source>
</evidence>
<keyword evidence="5 7" id="KW-0411">Iron-sulfur</keyword>
<dbReference type="OrthoDB" id="9807941at2"/>
<organism evidence="8 9">
    <name type="scientific">Treponema brennaborense (strain DSM 12168 / CIP 105900 / DD5/3)</name>
    <dbReference type="NCBI Taxonomy" id="906968"/>
    <lineage>
        <taxon>Bacteria</taxon>
        <taxon>Pseudomonadati</taxon>
        <taxon>Spirochaetota</taxon>
        <taxon>Spirochaetia</taxon>
        <taxon>Spirochaetales</taxon>
        <taxon>Treponemataceae</taxon>
        <taxon>Treponema</taxon>
    </lineage>
</organism>
<dbReference type="eggNOG" id="COG1905">
    <property type="taxonomic scope" value="Bacteria"/>
</dbReference>
<dbReference type="GO" id="GO:0046872">
    <property type="term" value="F:metal ion binding"/>
    <property type="evidence" value="ECO:0007669"/>
    <property type="project" value="UniProtKB-KW"/>
</dbReference>
<dbReference type="EMBL" id="CP002696">
    <property type="protein sequence ID" value="AEE15777.1"/>
    <property type="molecule type" value="Genomic_DNA"/>
</dbReference>
<gene>
    <name evidence="8" type="ordered locus">Trebr_0330</name>
</gene>
<dbReference type="HOGENOM" id="CLU_054362_2_1_12"/>
<dbReference type="InterPro" id="IPR042128">
    <property type="entry name" value="NuoE_dom"/>
</dbReference>
<dbReference type="SUPFAM" id="SSF52833">
    <property type="entry name" value="Thioredoxin-like"/>
    <property type="match status" value="1"/>
</dbReference>
<feature type="binding site" evidence="7">
    <location>
        <position position="83"/>
    </location>
    <ligand>
        <name>[2Fe-2S] cluster</name>
        <dbReference type="ChEBI" id="CHEBI:190135"/>
    </ligand>
</feature>
<proteinExistence type="inferred from homology"/>
<dbReference type="GO" id="GO:0051537">
    <property type="term" value="F:2 iron, 2 sulfur cluster binding"/>
    <property type="evidence" value="ECO:0007669"/>
    <property type="project" value="UniProtKB-KW"/>
</dbReference>
<dbReference type="PIRSF" id="PIRSF000216">
    <property type="entry name" value="NADH_DH_24kDa"/>
    <property type="match status" value="1"/>
</dbReference>
<dbReference type="STRING" id="906968.Trebr_0330"/>
<protein>
    <submittedName>
        <fullName evidence="8">NADH dehydrogenase (Ubiquinone) 24 kDa subunit</fullName>
    </submittedName>
</protein>
<evidence type="ECO:0000256" key="2">
    <source>
        <dbReference type="ARBA" id="ARBA00022714"/>
    </source>
</evidence>